<proteinExistence type="predicted"/>
<organism evidence="1 2">
    <name type="scientific">Ignavibacterium album (strain DSM 19864 / JCM 16511 / NBRC 101810 / Mat9-16)</name>
    <dbReference type="NCBI Taxonomy" id="945713"/>
    <lineage>
        <taxon>Bacteria</taxon>
        <taxon>Pseudomonadati</taxon>
        <taxon>Ignavibacteriota</taxon>
        <taxon>Ignavibacteria</taxon>
        <taxon>Ignavibacteriales</taxon>
        <taxon>Ignavibacteriaceae</taxon>
        <taxon>Ignavibacterium</taxon>
    </lineage>
</organism>
<evidence type="ECO:0000313" key="2">
    <source>
        <dbReference type="Proteomes" id="UP000007394"/>
    </source>
</evidence>
<dbReference type="HOGENOM" id="CLU_648558_0_0_10"/>
<name>I0AGQ0_IGNAJ</name>
<evidence type="ECO:0008006" key="3">
    <source>
        <dbReference type="Google" id="ProtNLM"/>
    </source>
</evidence>
<dbReference type="RefSeq" id="WP_014559316.1">
    <property type="nucleotide sequence ID" value="NC_017464.1"/>
</dbReference>
<dbReference type="eggNOG" id="COG4447">
    <property type="taxonomic scope" value="Bacteria"/>
</dbReference>
<dbReference type="OrthoDB" id="166558at2"/>
<dbReference type="Proteomes" id="UP000007394">
    <property type="component" value="Chromosome"/>
</dbReference>
<dbReference type="EMBL" id="CP003418">
    <property type="protein sequence ID" value="AFH48157.1"/>
    <property type="molecule type" value="Genomic_DNA"/>
</dbReference>
<evidence type="ECO:0000313" key="1">
    <source>
        <dbReference type="EMBL" id="AFH48157.1"/>
    </source>
</evidence>
<dbReference type="AlphaFoldDB" id="I0AGQ0"/>
<keyword evidence="2" id="KW-1185">Reference proteome</keyword>
<dbReference type="PROSITE" id="PS51257">
    <property type="entry name" value="PROKAR_LIPOPROTEIN"/>
    <property type="match status" value="1"/>
</dbReference>
<reference evidence="1 2" key="1">
    <citation type="journal article" date="2012" name="Front. Microbiol.">
        <title>Complete genome of Ignavibacterium album, a metabolically versatile, flagellated, facultative anaerobe from the phylum Chlorobi.</title>
        <authorList>
            <person name="Liu Z."/>
            <person name="Frigaard N.-U."/>
            <person name="Vogl K."/>
            <person name="Iino T."/>
            <person name="Ohkuma M."/>
            <person name="Overmann J."/>
            <person name="Bryant D.A."/>
        </authorList>
    </citation>
    <scope>NUCLEOTIDE SEQUENCE [LARGE SCALE GENOMIC DNA]</scope>
    <source>
        <strain evidence="2">DSM 19864 / JCM 16511 / NBRC 101810 / Mat9-16</strain>
    </source>
</reference>
<dbReference type="KEGG" id="ial:IALB_0445"/>
<gene>
    <name evidence="1" type="ordered locus">IALB_0445</name>
</gene>
<dbReference type="STRING" id="945713.IALB_0445"/>
<accession>I0AGQ0</accession>
<dbReference type="PATRIC" id="fig|945713.3.peg.444"/>
<sequence>MKPISLMPLIILLIQILLITTGCKQTTEPKLEPELKLELEDVSCTEAWINLRITNLQLPANVTLYKNSEAQNNILCYGDTLLYVDSLLPNQTYKFKSIVQSSNQQIITSSNELTVTTMDTTSHEFTWQSWEFGQHSSSTLYDVAIIDENNIWAVGEIYMLDSLGRPDPNAYNAVHWDGTKWELKKIGGIGGWACHTVFAFSSNDIWFEGNIHWNGSTYTAYMNGWPLMPNGDGWQVNKMWGSSSSDLYAVGNNGNIAHWDGRKWTKIESGTYLNIGTIWGISDNKGGYNKFLAAGDMMIILNNENKVNIVLPGPNMFVNSLWGINNNLIYTAGNGIVLFKNNKWEKITIPELNTVYSIKGNNFNNVFGISSVFSVVHFNGFSWQFINRGDTKIYFRLGVKNNLAVAVGWQGDRAVLTLLRRIS</sequence>
<protein>
    <recommendedName>
        <fullName evidence="3">Glucosyltransferase-I</fullName>
    </recommendedName>
</protein>